<proteinExistence type="predicted"/>
<dbReference type="Pfam" id="PF13444">
    <property type="entry name" value="Acetyltransf_5"/>
    <property type="match status" value="1"/>
</dbReference>
<organism evidence="1">
    <name type="scientific">uncultured bacterium CSL11</name>
    <dbReference type="NCBI Taxonomy" id="1091566"/>
    <lineage>
        <taxon>Bacteria</taxon>
        <taxon>environmental samples</taxon>
    </lineage>
</organism>
<protein>
    <submittedName>
        <fullName evidence="1">PEP-CTERM/exosortase system-associated acyltransferase</fullName>
    </submittedName>
</protein>
<dbReference type="Gene3D" id="3.40.630.30">
    <property type="match status" value="1"/>
</dbReference>
<dbReference type="GO" id="GO:0016746">
    <property type="term" value="F:acyltransferase activity"/>
    <property type="evidence" value="ECO:0007669"/>
    <property type="project" value="UniProtKB-KW"/>
</dbReference>
<dbReference type="AlphaFoldDB" id="G4WVE3"/>
<sequence length="253" mass="29040">MIVPDKPPQDLVANPRADPYVPNFSFARLPLGAKSPLSTQVFELRYEVYCLECGFLDPEDYRNGIESDEYDDRSAHFTAHNLDHEMVGSLRLVHAPDSRGFPFEEHCNVLFENVTLPPRDQCGEVSRLVVRKTYRRRAGDTLAGIPQEFLRADAAVVPDGRVPGERRSNRPELLMGLYREMYRYSVECGIRYWYAAMERSLARALARFQFAFVPIGPQVDYYGPVTPYLADLRELEKKLGENDPKLLTWFRGS</sequence>
<dbReference type="InterPro" id="IPR022484">
    <property type="entry name" value="PEP-CTERM/exosrtase_acylTfrase"/>
</dbReference>
<dbReference type="EMBL" id="JF429408">
    <property type="protein sequence ID" value="AEQ20395.1"/>
    <property type="molecule type" value="Genomic_DNA"/>
</dbReference>
<dbReference type="InterPro" id="IPR016181">
    <property type="entry name" value="Acyl_CoA_acyltransferase"/>
</dbReference>
<name>G4WVE3_9BACT</name>
<reference evidence="1" key="1">
    <citation type="journal article" date="2011" name="J. Bacteriol.">
        <title>Long-chain N-acyl amino acid synthases are linked to the putative PEP-CTERM/exosortase protein-sorting system in Gram-negative bacteria.</title>
        <authorList>
            <person name="Craig J.W."/>
            <person name="Cherry M.A."/>
            <person name="Brady S.F."/>
        </authorList>
    </citation>
    <scope>NUCLEOTIDE SEQUENCE</scope>
</reference>
<dbReference type="NCBIfam" id="TIGR03694">
    <property type="entry name" value="exosort_acyl"/>
    <property type="match status" value="1"/>
</dbReference>
<evidence type="ECO:0000313" key="1">
    <source>
        <dbReference type="EMBL" id="AEQ20395.1"/>
    </source>
</evidence>
<dbReference type="SUPFAM" id="SSF55729">
    <property type="entry name" value="Acyl-CoA N-acyltransferases (Nat)"/>
    <property type="match status" value="1"/>
</dbReference>
<accession>G4WVE3</accession>
<keyword evidence="1" id="KW-0012">Acyltransferase</keyword>
<keyword evidence="1" id="KW-0808">Transferase</keyword>